<dbReference type="AlphaFoldDB" id="A0A4R8FYJ6"/>
<reference evidence="2 3" key="1">
    <citation type="submission" date="2019-03" db="EMBL/GenBank/DDBJ databases">
        <title>Freshwater and sediment microbial communities from various areas in North America, analyzing microbe dynamics in response to fracking.</title>
        <authorList>
            <person name="Lamendella R."/>
        </authorList>
    </citation>
    <scope>NUCLEOTIDE SEQUENCE [LARGE SCALE GENOMIC DNA]</scope>
    <source>
        <strain evidence="2 3">6_TX</strain>
    </source>
</reference>
<evidence type="ECO:0000313" key="2">
    <source>
        <dbReference type="EMBL" id="TDX32161.1"/>
    </source>
</evidence>
<dbReference type="InterPro" id="IPR029044">
    <property type="entry name" value="Nucleotide-diphossugar_trans"/>
</dbReference>
<dbReference type="PANTHER" id="PTHR22916">
    <property type="entry name" value="GLYCOSYLTRANSFERASE"/>
    <property type="match status" value="1"/>
</dbReference>
<keyword evidence="2" id="KW-0808">Transferase</keyword>
<feature type="domain" description="Glycosyltransferase 2-like" evidence="1">
    <location>
        <begin position="4"/>
        <end position="119"/>
    </location>
</feature>
<dbReference type="CDD" id="cd00761">
    <property type="entry name" value="Glyco_tranf_GTA_type"/>
    <property type="match status" value="1"/>
</dbReference>
<dbReference type="GO" id="GO:0016758">
    <property type="term" value="F:hexosyltransferase activity"/>
    <property type="evidence" value="ECO:0007669"/>
    <property type="project" value="UniProtKB-ARBA"/>
</dbReference>
<organism evidence="2 3">
    <name type="scientific">Modicisalibacter xianhensis</name>
    <dbReference type="NCBI Taxonomy" id="442341"/>
    <lineage>
        <taxon>Bacteria</taxon>
        <taxon>Pseudomonadati</taxon>
        <taxon>Pseudomonadota</taxon>
        <taxon>Gammaproteobacteria</taxon>
        <taxon>Oceanospirillales</taxon>
        <taxon>Halomonadaceae</taxon>
        <taxon>Modicisalibacter</taxon>
    </lineage>
</organism>
<proteinExistence type="predicted"/>
<dbReference type="Proteomes" id="UP000294489">
    <property type="component" value="Unassembled WGS sequence"/>
</dbReference>
<dbReference type="InterPro" id="IPR001173">
    <property type="entry name" value="Glyco_trans_2-like"/>
</dbReference>
<dbReference type="Gene3D" id="3.90.550.10">
    <property type="entry name" value="Spore Coat Polysaccharide Biosynthesis Protein SpsA, Chain A"/>
    <property type="match status" value="1"/>
</dbReference>
<evidence type="ECO:0000313" key="3">
    <source>
        <dbReference type="Proteomes" id="UP000294489"/>
    </source>
</evidence>
<name>A0A4R8FYJ6_9GAMM</name>
<dbReference type="EMBL" id="SOEC01000002">
    <property type="protein sequence ID" value="TDX32161.1"/>
    <property type="molecule type" value="Genomic_DNA"/>
</dbReference>
<dbReference type="RefSeq" id="WP_134015625.1">
    <property type="nucleotide sequence ID" value="NZ_SOEC01000002.1"/>
</dbReference>
<dbReference type="Pfam" id="PF00535">
    <property type="entry name" value="Glycos_transf_2"/>
    <property type="match status" value="1"/>
</dbReference>
<evidence type="ECO:0000259" key="1">
    <source>
        <dbReference type="Pfam" id="PF00535"/>
    </source>
</evidence>
<dbReference type="OrthoDB" id="9801954at2"/>
<dbReference type="PANTHER" id="PTHR22916:SF3">
    <property type="entry name" value="UDP-GLCNAC:BETAGAL BETA-1,3-N-ACETYLGLUCOSAMINYLTRANSFERASE-LIKE PROTEIN 1"/>
    <property type="match status" value="1"/>
</dbReference>
<sequence length="247" mass="28194">MLVSIVTPLHNSAKTAETAILSVKKQTLIDWEMILVDDFSNDNTLDIVLSCTRGDPRFKIVKMSKNVGAGEARNAAIEEAKGRYISFLDSDDFWLPDKLYSQINFMESHKVALSYGDYTEMDIRSGKKNISYKLPSQLSYYDLLGGCPIGCLTAAYNQEYLGKKYMPLVRRGQDWGLWLDITRSGEHAIKYPGNHAVYNISPNSLSGNKIKKMKDIYEIYRVKEGLNSFSSLWHLCRHVKYVRSKRI</sequence>
<comment type="caution">
    <text evidence="2">The sequence shown here is derived from an EMBL/GenBank/DDBJ whole genome shotgun (WGS) entry which is preliminary data.</text>
</comment>
<gene>
    <name evidence="2" type="ORF">DFO67_102110</name>
</gene>
<accession>A0A4R8FYJ6</accession>
<dbReference type="SUPFAM" id="SSF53448">
    <property type="entry name" value="Nucleotide-diphospho-sugar transferases"/>
    <property type="match status" value="1"/>
</dbReference>
<protein>
    <submittedName>
        <fullName evidence="2">Glycosyl transferase family 2</fullName>
    </submittedName>
</protein>